<dbReference type="CDD" id="cd00077">
    <property type="entry name" value="HDc"/>
    <property type="match status" value="1"/>
</dbReference>
<dbReference type="InterPro" id="IPR043519">
    <property type="entry name" value="NT_sf"/>
</dbReference>
<dbReference type="InterPro" id="IPR007685">
    <property type="entry name" value="RelA_SpoT"/>
</dbReference>
<dbReference type="PANTHER" id="PTHR21262">
    <property type="entry name" value="GUANOSINE-3',5'-BIS DIPHOSPHATE 3'-PYROPHOSPHOHYDROLASE"/>
    <property type="match status" value="1"/>
</dbReference>
<dbReference type="InterPro" id="IPR012675">
    <property type="entry name" value="Beta-grasp_dom_sf"/>
</dbReference>
<dbReference type="CDD" id="cd01668">
    <property type="entry name" value="TGS_RSH"/>
    <property type="match status" value="1"/>
</dbReference>
<gene>
    <name evidence="5" type="ORF">CO003_00520</name>
</gene>
<dbReference type="InterPro" id="IPR004811">
    <property type="entry name" value="RelA/Spo_fam"/>
</dbReference>
<dbReference type="InterPro" id="IPR003607">
    <property type="entry name" value="HD/PDEase_dom"/>
</dbReference>
<organism evidence="5 6">
    <name type="scientific">Candidatus Portnoybacteria bacterium CG_4_8_14_3_um_filter_44_15</name>
    <dbReference type="NCBI Taxonomy" id="1974803"/>
    <lineage>
        <taxon>Bacteria</taxon>
        <taxon>Candidatus Portnoyibacteriota</taxon>
    </lineage>
</organism>
<dbReference type="FunFam" id="1.10.3210.10:FF:000001">
    <property type="entry name" value="GTP pyrophosphokinase RelA"/>
    <property type="match status" value="1"/>
</dbReference>
<dbReference type="Pfam" id="PF04607">
    <property type="entry name" value="RelA_SpoT"/>
    <property type="match status" value="1"/>
</dbReference>
<evidence type="ECO:0000259" key="3">
    <source>
        <dbReference type="PROSITE" id="PS51831"/>
    </source>
</evidence>
<dbReference type="CDD" id="cd05399">
    <property type="entry name" value="NT_Rel-Spo_like"/>
    <property type="match status" value="1"/>
</dbReference>
<dbReference type="InterPro" id="IPR004095">
    <property type="entry name" value="TGS"/>
</dbReference>
<comment type="pathway">
    <text evidence="1">Purine metabolism.</text>
</comment>
<name>A0A2M7IEC2_9BACT</name>
<dbReference type="NCBIfam" id="TIGR00691">
    <property type="entry name" value="spoT_relA"/>
    <property type="match status" value="1"/>
</dbReference>
<sequence>MPSTIKDILDEFKKHHSFDSAKVIERAYQFAEKAHRGQKRKSGEDYIYHCLETAMTLAKLKMDAETIAAGLLHDVLDDTKTSSGQLRKKFGENILNLVKGICKVGKIKYHGKERMVENLRKLFLAMAKDIRVILIKLSDRLHNMETLDALPEEKQKRIALETLEIYAPIANRLGIREIGGDLEDLAFKYVYPKEYQEVVKRVKDRYIKGKEYLKKITPIVKKNLTRKNVRVIEIHARTKHYYSLYRKLLRYDMDWHKIYDIVALRIIVPDIESCYAALGVIHKKWKPLIGRIKDYIAISKPNGYQSLHTTVFCQGGKITEFQIRTPQMHQESEYGIAAHWYYSEEKGLKSYIKRKILHQKPEREFKKELSWVKQLQEWQNEKFSSPEEFIDSLKIDFLKDRIFVFTPKGDIIDLPEGAIPIDFAYEIHTDVGNQCAGAKVDEKLVPLSRPLQNGEVVEIITQKNKKPNRDWLQIVKTNAAKSKIKAWFKKN</sequence>
<dbReference type="InterPro" id="IPR012676">
    <property type="entry name" value="TGS-like"/>
</dbReference>
<evidence type="ECO:0008006" key="7">
    <source>
        <dbReference type="Google" id="ProtNLM"/>
    </source>
</evidence>
<dbReference type="SUPFAM" id="SSF81301">
    <property type="entry name" value="Nucleotidyltransferase"/>
    <property type="match status" value="1"/>
</dbReference>
<comment type="similarity">
    <text evidence="2">Belongs to the relA/spoT family.</text>
</comment>
<dbReference type="EMBL" id="PFGW01000011">
    <property type="protein sequence ID" value="PIW74841.1"/>
    <property type="molecule type" value="Genomic_DNA"/>
</dbReference>
<accession>A0A2M7IEC2</accession>
<comment type="caution">
    <text evidence="5">The sequence shown here is derived from an EMBL/GenBank/DDBJ whole genome shotgun (WGS) entry which is preliminary data.</text>
</comment>
<evidence type="ECO:0000256" key="1">
    <source>
        <dbReference type="ARBA" id="ARBA00025704"/>
    </source>
</evidence>
<dbReference type="SMART" id="SM00471">
    <property type="entry name" value="HDc"/>
    <property type="match status" value="1"/>
</dbReference>
<dbReference type="Pfam" id="PF02824">
    <property type="entry name" value="TGS"/>
    <property type="match status" value="1"/>
</dbReference>
<dbReference type="Gene3D" id="3.30.460.10">
    <property type="entry name" value="Beta Polymerase, domain 2"/>
    <property type="match status" value="1"/>
</dbReference>
<dbReference type="Pfam" id="PF13328">
    <property type="entry name" value="HD_4"/>
    <property type="match status" value="1"/>
</dbReference>
<protein>
    <recommendedName>
        <fullName evidence="7">TGS domain-containing protein</fullName>
    </recommendedName>
</protein>
<proteinExistence type="inferred from homology"/>
<dbReference type="PROSITE" id="PS51880">
    <property type="entry name" value="TGS"/>
    <property type="match status" value="1"/>
</dbReference>
<dbReference type="InterPro" id="IPR033655">
    <property type="entry name" value="TGS_RelA/SpoT"/>
</dbReference>
<dbReference type="SMART" id="SM00954">
    <property type="entry name" value="RelA_SpoT"/>
    <property type="match status" value="1"/>
</dbReference>
<dbReference type="SUPFAM" id="SSF109604">
    <property type="entry name" value="HD-domain/PDEase-like"/>
    <property type="match status" value="1"/>
</dbReference>
<evidence type="ECO:0000313" key="6">
    <source>
        <dbReference type="Proteomes" id="UP000231673"/>
    </source>
</evidence>
<evidence type="ECO:0000259" key="4">
    <source>
        <dbReference type="PROSITE" id="PS51880"/>
    </source>
</evidence>
<dbReference type="SUPFAM" id="SSF81271">
    <property type="entry name" value="TGS-like"/>
    <property type="match status" value="1"/>
</dbReference>
<dbReference type="Gene3D" id="3.10.20.30">
    <property type="match status" value="1"/>
</dbReference>
<dbReference type="Proteomes" id="UP000231673">
    <property type="component" value="Unassembled WGS sequence"/>
</dbReference>
<dbReference type="GO" id="GO:0005886">
    <property type="term" value="C:plasma membrane"/>
    <property type="evidence" value="ECO:0007669"/>
    <property type="project" value="TreeGrafter"/>
</dbReference>
<comment type="function">
    <text evidence="2">In eubacteria ppGpp (guanosine 3'-diphosphate 5'-diphosphate) is a mediator of the stringent response that coordinates a variety of cellular activities in response to changes in nutritional abundance.</text>
</comment>
<dbReference type="FunFam" id="3.30.460.10:FF:000001">
    <property type="entry name" value="GTP pyrophosphokinase RelA"/>
    <property type="match status" value="1"/>
</dbReference>
<dbReference type="Gene3D" id="1.10.3210.10">
    <property type="entry name" value="Hypothetical protein af1432"/>
    <property type="match status" value="1"/>
</dbReference>
<dbReference type="InterPro" id="IPR006674">
    <property type="entry name" value="HD_domain"/>
</dbReference>
<feature type="domain" description="TGS" evidence="4">
    <location>
        <begin position="400"/>
        <end position="461"/>
    </location>
</feature>
<feature type="domain" description="HD" evidence="3">
    <location>
        <begin position="46"/>
        <end position="144"/>
    </location>
</feature>
<dbReference type="PROSITE" id="PS51831">
    <property type="entry name" value="HD"/>
    <property type="match status" value="1"/>
</dbReference>
<evidence type="ECO:0000256" key="2">
    <source>
        <dbReference type="RuleBase" id="RU003847"/>
    </source>
</evidence>
<reference evidence="6" key="1">
    <citation type="submission" date="2017-09" db="EMBL/GenBank/DDBJ databases">
        <title>Depth-based differentiation of microbial function through sediment-hosted aquifers and enrichment of novel symbionts in the deep terrestrial subsurface.</title>
        <authorList>
            <person name="Probst A.J."/>
            <person name="Ladd B."/>
            <person name="Jarett J.K."/>
            <person name="Geller-Mcgrath D.E."/>
            <person name="Sieber C.M.K."/>
            <person name="Emerson J.B."/>
            <person name="Anantharaman K."/>
            <person name="Thomas B.C."/>
            <person name="Malmstrom R."/>
            <person name="Stieglmeier M."/>
            <person name="Klingl A."/>
            <person name="Woyke T."/>
            <person name="Ryan C.M."/>
            <person name="Banfield J.F."/>
        </authorList>
    </citation>
    <scope>NUCLEOTIDE SEQUENCE [LARGE SCALE GENOMIC DNA]</scope>
</reference>
<dbReference type="AlphaFoldDB" id="A0A2M7IEC2"/>
<dbReference type="PANTHER" id="PTHR21262:SF31">
    <property type="entry name" value="GTP PYROPHOSPHOKINASE"/>
    <property type="match status" value="1"/>
</dbReference>
<dbReference type="FunFam" id="3.10.20.30:FF:000002">
    <property type="entry name" value="GTP pyrophosphokinase (RelA/SpoT)"/>
    <property type="match status" value="1"/>
</dbReference>
<evidence type="ECO:0000313" key="5">
    <source>
        <dbReference type="EMBL" id="PIW74841.1"/>
    </source>
</evidence>
<dbReference type="GO" id="GO:0015969">
    <property type="term" value="P:guanosine tetraphosphate metabolic process"/>
    <property type="evidence" value="ECO:0007669"/>
    <property type="project" value="InterPro"/>
</dbReference>